<protein>
    <submittedName>
        <fullName evidence="8">Thiamine pyrophosphate-dependent enzyme</fullName>
    </submittedName>
</protein>
<evidence type="ECO:0000259" key="7">
    <source>
        <dbReference type="Pfam" id="PF02776"/>
    </source>
</evidence>
<dbReference type="Pfam" id="PF00205">
    <property type="entry name" value="TPP_enzyme_M"/>
    <property type="match status" value="1"/>
</dbReference>
<comment type="caution">
    <text evidence="8">The sequence shown here is derived from an EMBL/GenBank/DDBJ whole genome shotgun (WGS) entry which is preliminary data.</text>
</comment>
<dbReference type="PROSITE" id="PS00187">
    <property type="entry name" value="TPP_ENZYMES"/>
    <property type="match status" value="1"/>
</dbReference>
<dbReference type="NCBIfam" id="NF006052">
    <property type="entry name" value="PRK08199.1"/>
    <property type="match status" value="1"/>
</dbReference>
<dbReference type="Gene3D" id="3.40.50.970">
    <property type="match status" value="2"/>
</dbReference>
<name>A0ABW7AIM1_9ACTN</name>
<accession>A0ABW7AIM1</accession>
<keyword evidence="2 3" id="KW-0786">Thiamine pyrophosphate</keyword>
<evidence type="ECO:0000259" key="6">
    <source>
        <dbReference type="Pfam" id="PF02775"/>
    </source>
</evidence>
<evidence type="ECO:0000259" key="5">
    <source>
        <dbReference type="Pfam" id="PF00205"/>
    </source>
</evidence>
<dbReference type="Pfam" id="PF02776">
    <property type="entry name" value="TPP_enzyme_N"/>
    <property type="match status" value="1"/>
</dbReference>
<dbReference type="EMBL" id="JBICRM010000018">
    <property type="protein sequence ID" value="MFG1706964.1"/>
    <property type="molecule type" value="Genomic_DNA"/>
</dbReference>
<evidence type="ECO:0000256" key="4">
    <source>
        <dbReference type="SAM" id="MobiDB-lite"/>
    </source>
</evidence>
<dbReference type="CDD" id="cd00568">
    <property type="entry name" value="TPP_enzymes"/>
    <property type="match status" value="1"/>
</dbReference>
<dbReference type="RefSeq" id="WP_393170283.1">
    <property type="nucleotide sequence ID" value="NZ_JBICRM010000018.1"/>
</dbReference>
<evidence type="ECO:0000313" key="9">
    <source>
        <dbReference type="Proteomes" id="UP001603978"/>
    </source>
</evidence>
<dbReference type="InterPro" id="IPR000399">
    <property type="entry name" value="TPP-bd_CS"/>
</dbReference>
<dbReference type="InterPro" id="IPR029061">
    <property type="entry name" value="THDP-binding"/>
</dbReference>
<dbReference type="Pfam" id="PF02775">
    <property type="entry name" value="TPP_enzyme_C"/>
    <property type="match status" value="1"/>
</dbReference>
<reference evidence="8 9" key="1">
    <citation type="submission" date="2024-10" db="EMBL/GenBank/DDBJ databases">
        <authorList>
            <person name="Topkara A.R."/>
            <person name="Saygin H."/>
        </authorList>
    </citation>
    <scope>NUCLEOTIDE SEQUENCE [LARGE SCALE GENOMIC DNA]</scope>
    <source>
        <strain evidence="8 9">M3C6</strain>
    </source>
</reference>
<feature type="region of interest" description="Disordered" evidence="4">
    <location>
        <begin position="548"/>
        <end position="573"/>
    </location>
</feature>
<dbReference type="Gene3D" id="3.40.50.1220">
    <property type="entry name" value="TPP-binding domain"/>
    <property type="match status" value="1"/>
</dbReference>
<dbReference type="PANTHER" id="PTHR18968">
    <property type="entry name" value="THIAMINE PYROPHOSPHATE ENZYMES"/>
    <property type="match status" value="1"/>
</dbReference>
<feature type="compositionally biased region" description="Basic and acidic residues" evidence="4">
    <location>
        <begin position="552"/>
        <end position="566"/>
    </location>
</feature>
<dbReference type="InterPro" id="IPR029035">
    <property type="entry name" value="DHS-like_NAD/FAD-binding_dom"/>
</dbReference>
<dbReference type="Proteomes" id="UP001603978">
    <property type="component" value="Unassembled WGS sequence"/>
</dbReference>
<evidence type="ECO:0000313" key="8">
    <source>
        <dbReference type="EMBL" id="MFG1706964.1"/>
    </source>
</evidence>
<dbReference type="InterPro" id="IPR012001">
    <property type="entry name" value="Thiamin_PyroP_enz_TPP-bd_dom"/>
</dbReference>
<dbReference type="InterPro" id="IPR011766">
    <property type="entry name" value="TPP_enzyme_TPP-bd"/>
</dbReference>
<feature type="domain" description="Thiamine pyrophosphate enzyme central" evidence="5">
    <location>
        <begin position="203"/>
        <end position="330"/>
    </location>
</feature>
<sequence>MKHEQGGLIGVRTGGRLFVDSLIRNGVDFMTCVPGESFLPILDALYDVTGTGTGPRLVTTRHEAAAANMAEAAGKLTGRVAACLVTRGPGAMHASIAVHTAYQDGTPMLLVVGQVARATRGREAFQEMDYSAVFGTTAKSVVEISDVDRIPEHVARAVYLATSGRPGPVVLAVPEDVLSDMSDAEPIPAPVAEPVPPAAGAADRLVAALAAAERPLLIVGGPKWSQETGEHVRAFAERNTIPVAAAFRCQDAVDNRSGAYVGYLGLGGSPELRSAALEADLIVALGPRLDDPTTDGFALTERPVPGRRVITVSDDPDEACRALIPDGVLVCSLEPLARLLSERSAEPPAGRDKWLRALRASHERFSEPPAPGGGVDLARIVRHVRSVLPDDAVVTNGAGNYTVWLQRFFEFRRHGTQIAPHNGAMGYGFPAALAVSAVRPEAPVVAFAGDGCFLMSGSELATAVQEQLDLVVIVVNNRMLGTIRMHQERHYPGRVIATDLRNPDFAQYARSFGAPAWVVEETGQFADAFAAARAHPGPAVVEIRTDPAQITPDRRLEAPGAERDGRAAGWGAQ</sequence>
<comment type="similarity">
    <text evidence="1 3">Belongs to the TPP enzyme family.</text>
</comment>
<keyword evidence="9" id="KW-1185">Reference proteome</keyword>
<feature type="domain" description="Thiamine pyrophosphate enzyme N-terminal TPP-binding" evidence="7">
    <location>
        <begin position="13"/>
        <end position="132"/>
    </location>
</feature>
<dbReference type="CDD" id="cd07035">
    <property type="entry name" value="TPP_PYR_POX_like"/>
    <property type="match status" value="1"/>
</dbReference>
<organism evidence="8 9">
    <name type="scientific">Nonomuraea marmarensis</name>
    <dbReference type="NCBI Taxonomy" id="3351344"/>
    <lineage>
        <taxon>Bacteria</taxon>
        <taxon>Bacillati</taxon>
        <taxon>Actinomycetota</taxon>
        <taxon>Actinomycetes</taxon>
        <taxon>Streptosporangiales</taxon>
        <taxon>Streptosporangiaceae</taxon>
        <taxon>Nonomuraea</taxon>
    </lineage>
</organism>
<dbReference type="PANTHER" id="PTHR18968:SF120">
    <property type="entry name" value="ACETOLACTATE SYNTHASE LARGE SUBUNIT"/>
    <property type="match status" value="1"/>
</dbReference>
<dbReference type="InterPro" id="IPR045229">
    <property type="entry name" value="TPP_enz"/>
</dbReference>
<evidence type="ECO:0000256" key="2">
    <source>
        <dbReference type="ARBA" id="ARBA00023052"/>
    </source>
</evidence>
<dbReference type="SUPFAM" id="SSF52467">
    <property type="entry name" value="DHS-like NAD/FAD-binding domain"/>
    <property type="match status" value="1"/>
</dbReference>
<evidence type="ECO:0000256" key="1">
    <source>
        <dbReference type="ARBA" id="ARBA00007812"/>
    </source>
</evidence>
<feature type="domain" description="Thiamine pyrophosphate enzyme TPP-binding" evidence="6">
    <location>
        <begin position="397"/>
        <end position="543"/>
    </location>
</feature>
<gene>
    <name evidence="8" type="ORF">ACFLIM_27600</name>
</gene>
<evidence type="ECO:0000256" key="3">
    <source>
        <dbReference type="RuleBase" id="RU362132"/>
    </source>
</evidence>
<proteinExistence type="inferred from homology"/>
<dbReference type="SUPFAM" id="SSF52518">
    <property type="entry name" value="Thiamin diphosphate-binding fold (THDP-binding)"/>
    <property type="match status" value="2"/>
</dbReference>
<dbReference type="InterPro" id="IPR012000">
    <property type="entry name" value="Thiamin_PyroP_enz_cen_dom"/>
</dbReference>